<protein>
    <submittedName>
        <fullName evidence="4">Iron-containing alcohol dehydrogenase</fullName>
    </submittedName>
</protein>
<dbReference type="Pfam" id="PF25137">
    <property type="entry name" value="ADH_Fe_C"/>
    <property type="match status" value="1"/>
</dbReference>
<evidence type="ECO:0000259" key="2">
    <source>
        <dbReference type="Pfam" id="PF00465"/>
    </source>
</evidence>
<name>A0AAU8HRC8_9FIRM</name>
<dbReference type="EMBL" id="CP159485">
    <property type="protein sequence ID" value="XCI28114.1"/>
    <property type="molecule type" value="Genomic_DNA"/>
</dbReference>
<dbReference type="PANTHER" id="PTHR11496">
    <property type="entry name" value="ALCOHOL DEHYDROGENASE"/>
    <property type="match status" value="1"/>
</dbReference>
<sequence>MTKWFKTKNPTTVIAGSSVLKFLPEQLRQLNASKVLLLTNQEVKDSYLQTLKELLPEENQYYYYCEIGKETNVSKVNEATQVAIENGIDTIIAVGGGSVIDTAKVVAYKAKNNEDFDLGAYHFGVGDKLNTVAIITTLATTFSNTPFAFIKDNDKKITRTLTGDVFFPDVSIVDSKLTKSLTPRQMVSGINLTLSTIVEGYVSTLSSLYSDAITISALDLLVSGIYNLNADIKSEKAIEEIQVAGILASYSVNNSMLGIVSATANAFCGRYSVDYGEICGSVMYPYLHLTVPAQLEKFSKISNKIFMQQEQQNYYPEKETLAKEGIDKLKQMVDNIAPNPTLMEIGVDREELMEIAEIIANDDGLLSCPIIPAKEEIHQVLEQVYDGKEDL</sequence>
<dbReference type="RefSeq" id="WP_353892691.1">
    <property type="nucleotide sequence ID" value="NZ_CP159485.1"/>
</dbReference>
<evidence type="ECO:0000313" key="4">
    <source>
        <dbReference type="EMBL" id="XCI28114.1"/>
    </source>
</evidence>
<dbReference type="SUPFAM" id="SSF56796">
    <property type="entry name" value="Dehydroquinate synthase-like"/>
    <property type="match status" value="1"/>
</dbReference>
<dbReference type="AlphaFoldDB" id="A0AAU8HRC8"/>
<feature type="domain" description="Alcohol dehydrogenase iron-type/glycerol dehydrogenase GldA" evidence="2">
    <location>
        <begin position="10"/>
        <end position="174"/>
    </location>
</feature>
<dbReference type="GO" id="GO:0046872">
    <property type="term" value="F:metal ion binding"/>
    <property type="evidence" value="ECO:0007669"/>
    <property type="project" value="InterPro"/>
</dbReference>
<dbReference type="InterPro" id="IPR039697">
    <property type="entry name" value="Alcohol_dehydrogenase_Fe"/>
</dbReference>
<dbReference type="Pfam" id="PF00465">
    <property type="entry name" value="Fe-ADH"/>
    <property type="match status" value="1"/>
</dbReference>
<feature type="domain" description="Fe-containing alcohol dehydrogenase-like C-terminal" evidence="3">
    <location>
        <begin position="194"/>
        <end position="384"/>
    </location>
</feature>
<organism evidence="4">
    <name type="scientific">Proteinivorax hydrogeniformans</name>
    <dbReference type="NCBI Taxonomy" id="1826727"/>
    <lineage>
        <taxon>Bacteria</taxon>
        <taxon>Bacillati</taxon>
        <taxon>Bacillota</taxon>
        <taxon>Clostridia</taxon>
        <taxon>Eubacteriales</taxon>
        <taxon>Proteinivoracaceae</taxon>
        <taxon>Proteinivorax</taxon>
    </lineage>
</organism>
<dbReference type="Gene3D" id="3.40.50.1970">
    <property type="match status" value="1"/>
</dbReference>
<proteinExistence type="predicted"/>
<accession>A0AAU8HRC8</accession>
<keyword evidence="1" id="KW-0560">Oxidoreductase</keyword>
<dbReference type="GO" id="GO:0004022">
    <property type="term" value="F:alcohol dehydrogenase (NAD+) activity"/>
    <property type="evidence" value="ECO:0007669"/>
    <property type="project" value="TreeGrafter"/>
</dbReference>
<dbReference type="PANTHER" id="PTHR11496:SF103">
    <property type="entry name" value="DEHYDROGENASE, PUTATIVE-RELATED"/>
    <property type="match status" value="1"/>
</dbReference>
<dbReference type="InterPro" id="IPR056798">
    <property type="entry name" value="ADH_Fe_C"/>
</dbReference>
<reference evidence="4" key="2">
    <citation type="submission" date="2024-06" db="EMBL/GenBank/DDBJ databases">
        <authorList>
            <person name="Petrova K.O."/>
            <person name="Toshchakov S.V."/>
            <person name="Boltjanskaja Y.V."/>
            <person name="Kevbrin V.V."/>
        </authorList>
    </citation>
    <scope>NUCLEOTIDE SEQUENCE</scope>
    <source>
        <strain evidence="4">Z-710</strain>
    </source>
</reference>
<dbReference type="InterPro" id="IPR001670">
    <property type="entry name" value="ADH_Fe/GldA"/>
</dbReference>
<evidence type="ECO:0000256" key="1">
    <source>
        <dbReference type="ARBA" id="ARBA00023002"/>
    </source>
</evidence>
<reference evidence="4" key="1">
    <citation type="journal article" date="2018" name="Antonie Van Leeuwenhoek">
        <title>Proteinivorax hydrogeniformans sp. nov., an anaerobic, haloalkaliphilic bacterium fermenting proteinaceous compounds with high hydrogen production.</title>
        <authorList>
            <person name="Boltyanskaya Y."/>
            <person name="Detkova E."/>
            <person name="Pimenov N."/>
            <person name="Kevbrin V."/>
        </authorList>
    </citation>
    <scope>NUCLEOTIDE SEQUENCE</scope>
    <source>
        <strain evidence="4">Z-710</strain>
    </source>
</reference>
<dbReference type="Gene3D" id="1.20.1090.10">
    <property type="entry name" value="Dehydroquinate synthase-like - alpha domain"/>
    <property type="match status" value="1"/>
</dbReference>
<gene>
    <name evidence="4" type="ORF">PRVXH_002060</name>
</gene>
<evidence type="ECO:0000259" key="3">
    <source>
        <dbReference type="Pfam" id="PF25137"/>
    </source>
</evidence>